<dbReference type="PANTHER" id="PTHR43119">
    <property type="entry name" value="ABC TRANSPORT PROTEIN ATP-BINDING COMPONENT-RELATED"/>
    <property type="match status" value="1"/>
</dbReference>
<dbReference type="PANTHER" id="PTHR43119:SF1">
    <property type="entry name" value="ABC TRANSPORTER DOMAIN-CONTAINING PROTEIN"/>
    <property type="match status" value="1"/>
</dbReference>
<dbReference type="GO" id="GO:0005524">
    <property type="term" value="F:ATP binding"/>
    <property type="evidence" value="ECO:0007669"/>
    <property type="project" value="UniProtKB-KW"/>
</dbReference>
<evidence type="ECO:0000259" key="4">
    <source>
        <dbReference type="PROSITE" id="PS50893"/>
    </source>
</evidence>
<evidence type="ECO:0000256" key="2">
    <source>
        <dbReference type="ARBA" id="ARBA00022741"/>
    </source>
</evidence>
<dbReference type="Pfam" id="PF00005">
    <property type="entry name" value="ABC_tran"/>
    <property type="match status" value="1"/>
</dbReference>
<dbReference type="InterPro" id="IPR015856">
    <property type="entry name" value="ABC_transpr_CbiO/EcfA_su"/>
</dbReference>
<dbReference type="SMART" id="SM00382">
    <property type="entry name" value="AAA"/>
    <property type="match status" value="1"/>
</dbReference>
<feature type="domain" description="ABC transporter" evidence="4">
    <location>
        <begin position="7"/>
        <end position="234"/>
    </location>
</feature>
<evidence type="ECO:0000313" key="5">
    <source>
        <dbReference type="EMBL" id="KLO10667.1"/>
    </source>
</evidence>
<proteinExistence type="predicted"/>
<dbReference type="InterPro" id="IPR027417">
    <property type="entry name" value="P-loop_NTPase"/>
</dbReference>
<dbReference type="Proteomes" id="UP000053477">
    <property type="component" value="Unassembled WGS sequence"/>
</dbReference>
<keyword evidence="1" id="KW-0813">Transport</keyword>
<dbReference type="InParanoid" id="A0A0H2RGG5"/>
<evidence type="ECO:0000256" key="1">
    <source>
        <dbReference type="ARBA" id="ARBA00022448"/>
    </source>
</evidence>
<accession>A0A0H2RGG5</accession>
<gene>
    <name evidence="5" type="ORF">SCHPADRAFT_856333</name>
</gene>
<dbReference type="InterPro" id="IPR017871">
    <property type="entry name" value="ABC_transporter-like_CS"/>
</dbReference>
<dbReference type="Gene3D" id="3.40.50.300">
    <property type="entry name" value="P-loop containing nucleotide triphosphate hydrolases"/>
    <property type="match status" value="1"/>
</dbReference>
<dbReference type="SUPFAM" id="SSF52540">
    <property type="entry name" value="P-loop containing nucleoside triphosphate hydrolases"/>
    <property type="match status" value="1"/>
</dbReference>
<dbReference type="AlphaFoldDB" id="A0A0H2RGG5"/>
<dbReference type="GO" id="GO:0055085">
    <property type="term" value="P:transmembrane transport"/>
    <property type="evidence" value="ECO:0007669"/>
    <property type="project" value="InterPro"/>
</dbReference>
<dbReference type="EMBL" id="KQ086020">
    <property type="protein sequence ID" value="KLO10667.1"/>
    <property type="molecule type" value="Genomic_DNA"/>
</dbReference>
<feature type="non-terminal residue" evidence="5">
    <location>
        <position position="234"/>
    </location>
</feature>
<dbReference type="PROSITE" id="PS00211">
    <property type="entry name" value="ABC_TRANSPORTER_1"/>
    <property type="match status" value="1"/>
</dbReference>
<keyword evidence="6" id="KW-1185">Reference proteome</keyword>
<keyword evidence="5" id="KW-0378">Hydrolase</keyword>
<sequence length="234" mass="25783">MASSPLLEVRDVECSLGKKEHIFHNVDFVVNEGDVVILQGKSGCGKSTLLKCLAHLNVYTGEVKFRGKTPKEYGIPKFRTHVLYVPQRPSMLPGTPRDFMQRICNFNALKSRVQADSGSQISNEARAIDIAEQWGIEEELWDRPWSNLSGGESQRVALAAALGLNSADVLLLDEPTSALDSQTTAEVEGYLAGMLSKDECRTKAMVWITHSSEQGSRVGTRFLSISSETLHEDS</sequence>
<keyword evidence="2" id="KW-0547">Nucleotide-binding</keyword>
<dbReference type="OrthoDB" id="6593433at2759"/>
<evidence type="ECO:0000313" key="6">
    <source>
        <dbReference type="Proteomes" id="UP000053477"/>
    </source>
</evidence>
<organism evidence="5 6">
    <name type="scientific">Schizopora paradoxa</name>
    <dbReference type="NCBI Taxonomy" id="27342"/>
    <lineage>
        <taxon>Eukaryota</taxon>
        <taxon>Fungi</taxon>
        <taxon>Dikarya</taxon>
        <taxon>Basidiomycota</taxon>
        <taxon>Agaricomycotina</taxon>
        <taxon>Agaricomycetes</taxon>
        <taxon>Hymenochaetales</taxon>
        <taxon>Schizoporaceae</taxon>
        <taxon>Schizopora</taxon>
    </lineage>
</organism>
<reference evidence="5 6" key="1">
    <citation type="submission" date="2015-04" db="EMBL/GenBank/DDBJ databases">
        <title>Complete genome sequence of Schizopora paradoxa KUC8140, a cosmopolitan wood degrader in East Asia.</title>
        <authorList>
            <consortium name="DOE Joint Genome Institute"/>
            <person name="Min B."/>
            <person name="Park H."/>
            <person name="Jang Y."/>
            <person name="Kim J.-J."/>
            <person name="Kim K.H."/>
            <person name="Pangilinan J."/>
            <person name="Lipzen A."/>
            <person name="Riley R."/>
            <person name="Grigoriev I.V."/>
            <person name="Spatafora J.W."/>
            <person name="Choi I.-G."/>
        </authorList>
    </citation>
    <scope>NUCLEOTIDE SEQUENCE [LARGE SCALE GENOMIC DNA]</scope>
    <source>
        <strain evidence="5 6">KUC8140</strain>
    </source>
</reference>
<dbReference type="GO" id="GO:0016887">
    <property type="term" value="F:ATP hydrolysis activity"/>
    <property type="evidence" value="ECO:0007669"/>
    <property type="project" value="InterPro"/>
</dbReference>
<dbReference type="InterPro" id="IPR003439">
    <property type="entry name" value="ABC_transporter-like_ATP-bd"/>
</dbReference>
<protein>
    <submittedName>
        <fullName evidence="5">p-loop containing nucleoside triphosphate hydrolase protein</fullName>
    </submittedName>
</protein>
<dbReference type="CDD" id="cd03225">
    <property type="entry name" value="ABC_cobalt_CbiO_domain1"/>
    <property type="match status" value="1"/>
</dbReference>
<dbReference type="STRING" id="27342.A0A0H2RGG5"/>
<dbReference type="InterPro" id="IPR003593">
    <property type="entry name" value="AAA+_ATPase"/>
</dbReference>
<dbReference type="PROSITE" id="PS50893">
    <property type="entry name" value="ABC_TRANSPORTER_2"/>
    <property type="match status" value="1"/>
</dbReference>
<evidence type="ECO:0000256" key="3">
    <source>
        <dbReference type="ARBA" id="ARBA00022840"/>
    </source>
</evidence>
<dbReference type="GO" id="GO:0016020">
    <property type="term" value="C:membrane"/>
    <property type="evidence" value="ECO:0007669"/>
    <property type="project" value="InterPro"/>
</dbReference>
<keyword evidence="3" id="KW-0067">ATP-binding</keyword>
<name>A0A0H2RGG5_9AGAM</name>